<feature type="transmembrane region" description="Helical" evidence="1">
    <location>
        <begin position="129"/>
        <end position="150"/>
    </location>
</feature>
<proteinExistence type="predicted"/>
<evidence type="ECO:0000256" key="1">
    <source>
        <dbReference type="SAM" id="Phobius"/>
    </source>
</evidence>
<dbReference type="RefSeq" id="WP_200127469.1">
    <property type="nucleotide sequence ID" value="NZ_CP054705.1"/>
</dbReference>
<feature type="transmembrane region" description="Helical" evidence="1">
    <location>
        <begin position="413"/>
        <end position="431"/>
    </location>
</feature>
<feature type="transmembrane region" description="Helical" evidence="1">
    <location>
        <begin position="386"/>
        <end position="407"/>
    </location>
</feature>
<feature type="transmembrane region" description="Helical" evidence="1">
    <location>
        <begin position="353"/>
        <end position="374"/>
    </location>
</feature>
<accession>A0A7T7CAL0</accession>
<sequence>MDAWDVVIDLGLISALLLISTYIRAKVKWVQKLFLPASIIAGMLGLAFGPNGLGLIPFSEMIETYPSILIAVVLGALPLTNEGYKWKEVKNDVGSLWAYSQFAMIAQWGLGALLGLILLTTLFDVPNAFGLILGAGFAGGHGTAAALGNALDSLGWEEATSLAMTSATVGIISAILMGLWFIKRATTKGDTNYISNFNDLSQDLRTGLLAKENRESMGEDTLSSMSIDPLIFHVAIIGAIAMLGYFLSSLVERIFGDVFIPEFAVAFLIGLLVKMLITNTNINKYLDNNIFKRVSGGATDLLVAFGIASISLIVVAEYIWPLLILFVFGLLYCYFLFRYLSKKFFPQYWFERGLFTWGWTTGAVPMAIALLRIVDPKLKSRTLDDFALAYVPIAPVEVLIVTFSPLLMVAGFHWIYVLIMLGIALTILLVSRRVGWRQPPSKDSQGNPRHTRPDE</sequence>
<keyword evidence="1" id="KW-0812">Transmembrane</keyword>
<dbReference type="KEGG" id="scia:HUG15_04730"/>
<feature type="transmembrane region" description="Helical" evidence="1">
    <location>
        <begin position="322"/>
        <end position="341"/>
    </location>
</feature>
<name>A0A7T7CAL0_9BACI</name>
<evidence type="ECO:0000313" key="3">
    <source>
        <dbReference type="Proteomes" id="UP000595823"/>
    </source>
</evidence>
<dbReference type="PANTHER" id="PTHR36178">
    <property type="entry name" value="SLR0625 PROTEIN"/>
    <property type="match status" value="1"/>
</dbReference>
<dbReference type="AlphaFoldDB" id="A0A7T7CAL0"/>
<gene>
    <name evidence="2" type="ORF">HUG15_04730</name>
</gene>
<feature type="transmembrane region" description="Helical" evidence="1">
    <location>
        <begin position="35"/>
        <end position="58"/>
    </location>
</feature>
<reference evidence="2 3" key="1">
    <citation type="submission" date="2020-06" db="EMBL/GenBank/DDBJ databases">
        <title>Genomic analysis of Salicibibacter sp. NKC5-3.</title>
        <authorList>
            <person name="Oh Y.J."/>
        </authorList>
    </citation>
    <scope>NUCLEOTIDE SEQUENCE [LARGE SCALE GENOMIC DNA]</scope>
    <source>
        <strain evidence="2 3">NKC5-3</strain>
    </source>
</reference>
<dbReference type="EMBL" id="CP054705">
    <property type="protein sequence ID" value="QQK74975.1"/>
    <property type="molecule type" value="Genomic_DNA"/>
</dbReference>
<feature type="transmembrane region" description="Helical" evidence="1">
    <location>
        <begin position="96"/>
        <end position="123"/>
    </location>
</feature>
<dbReference type="GO" id="GO:0016020">
    <property type="term" value="C:membrane"/>
    <property type="evidence" value="ECO:0007669"/>
    <property type="project" value="InterPro"/>
</dbReference>
<feature type="transmembrane region" description="Helical" evidence="1">
    <location>
        <begin position="64"/>
        <end position="84"/>
    </location>
</feature>
<feature type="transmembrane region" description="Helical" evidence="1">
    <location>
        <begin position="258"/>
        <end position="277"/>
    </location>
</feature>
<dbReference type="GO" id="GO:0015501">
    <property type="term" value="F:glutamate:sodium symporter activity"/>
    <property type="evidence" value="ECO:0007669"/>
    <property type="project" value="InterPro"/>
</dbReference>
<dbReference type="GO" id="GO:0015813">
    <property type="term" value="P:L-glutamate transmembrane transport"/>
    <property type="evidence" value="ECO:0007669"/>
    <property type="project" value="InterPro"/>
</dbReference>
<keyword evidence="1" id="KW-1133">Transmembrane helix</keyword>
<feature type="transmembrane region" description="Helical" evidence="1">
    <location>
        <begin position="230"/>
        <end position="251"/>
    </location>
</feature>
<evidence type="ECO:0000313" key="2">
    <source>
        <dbReference type="EMBL" id="QQK74975.1"/>
    </source>
</evidence>
<keyword evidence="1" id="KW-0472">Membrane</keyword>
<keyword evidence="3" id="KW-1185">Reference proteome</keyword>
<dbReference type="InterPro" id="IPR004445">
    <property type="entry name" value="GltS"/>
</dbReference>
<dbReference type="PANTHER" id="PTHR36178:SF1">
    <property type="entry name" value="SODIUM_GLUTAMATE SYMPORTER"/>
    <property type="match status" value="1"/>
</dbReference>
<feature type="transmembrane region" description="Helical" evidence="1">
    <location>
        <begin position="6"/>
        <end position="23"/>
    </location>
</feature>
<dbReference type="Proteomes" id="UP000595823">
    <property type="component" value="Chromosome"/>
</dbReference>
<protein>
    <submittedName>
        <fullName evidence="2">Sodium:glutamate symporter</fullName>
    </submittedName>
</protein>
<feature type="transmembrane region" description="Helical" evidence="1">
    <location>
        <begin position="297"/>
        <end position="315"/>
    </location>
</feature>
<dbReference type="Pfam" id="PF03616">
    <property type="entry name" value="Glt_symporter"/>
    <property type="match status" value="1"/>
</dbReference>
<organism evidence="2 3">
    <name type="scientific">Salicibibacter cibarius</name>
    <dbReference type="NCBI Taxonomy" id="2743000"/>
    <lineage>
        <taxon>Bacteria</taxon>
        <taxon>Bacillati</taxon>
        <taxon>Bacillota</taxon>
        <taxon>Bacilli</taxon>
        <taxon>Bacillales</taxon>
        <taxon>Bacillaceae</taxon>
        <taxon>Salicibibacter</taxon>
    </lineage>
</organism>
<feature type="transmembrane region" description="Helical" evidence="1">
    <location>
        <begin position="162"/>
        <end position="182"/>
    </location>
</feature>